<dbReference type="Proteomes" id="UP000054770">
    <property type="component" value="Unassembled WGS sequence"/>
</dbReference>
<evidence type="ECO:0000313" key="3">
    <source>
        <dbReference type="Proteomes" id="UP000054770"/>
    </source>
</evidence>
<accession>A0A158KT35</accession>
<comment type="caution">
    <text evidence="2">The sequence shown here is derived from an EMBL/GenBank/DDBJ whole genome shotgun (WGS) entry which is preliminary data.</text>
</comment>
<organism evidence="2 3">
    <name type="scientific">Caballeronia choica</name>
    <dbReference type="NCBI Taxonomy" id="326476"/>
    <lineage>
        <taxon>Bacteria</taxon>
        <taxon>Pseudomonadati</taxon>
        <taxon>Pseudomonadota</taxon>
        <taxon>Betaproteobacteria</taxon>
        <taxon>Burkholderiales</taxon>
        <taxon>Burkholderiaceae</taxon>
        <taxon>Caballeronia</taxon>
    </lineage>
</organism>
<feature type="region of interest" description="Disordered" evidence="1">
    <location>
        <begin position="47"/>
        <end position="79"/>
    </location>
</feature>
<reference evidence="2" key="1">
    <citation type="submission" date="2016-01" db="EMBL/GenBank/DDBJ databases">
        <authorList>
            <person name="Peeters C."/>
        </authorList>
    </citation>
    <scope>NUCLEOTIDE SEQUENCE [LARGE SCALE GENOMIC DNA]</scope>
    <source>
        <strain evidence="2">LMG 22940</strain>
    </source>
</reference>
<evidence type="ECO:0000256" key="1">
    <source>
        <dbReference type="SAM" id="MobiDB-lite"/>
    </source>
</evidence>
<gene>
    <name evidence="2" type="ORF">AWB68_07248</name>
</gene>
<keyword evidence="3" id="KW-1185">Reference proteome</keyword>
<sequence length="79" mass="8258">MAFALLGRAPDPTCSDAVPGLAHLEHAARNVQDVQLAVRADGIDGTVRQSAKQPSALRSGGVAISRCRPPRSRSAEVAR</sequence>
<dbReference type="EMBL" id="FCON02000156">
    <property type="protein sequence ID" value="SAL84302.1"/>
    <property type="molecule type" value="Genomic_DNA"/>
</dbReference>
<evidence type="ECO:0000313" key="2">
    <source>
        <dbReference type="EMBL" id="SAL84302.1"/>
    </source>
</evidence>
<proteinExistence type="predicted"/>
<protein>
    <submittedName>
        <fullName evidence="2">Uncharacterized protein</fullName>
    </submittedName>
</protein>
<name>A0A158KT35_9BURK</name>
<dbReference type="AlphaFoldDB" id="A0A158KT35"/>